<keyword evidence="5" id="KW-1185">Reference proteome</keyword>
<dbReference type="KEGG" id="bcom:BAUCODRAFT_23621"/>
<dbReference type="PANTHER" id="PTHR32361:SF26">
    <property type="entry name" value="FAD-BINDING 8 DOMAIN-CONTAINING PROTEIN-RELATED"/>
    <property type="match status" value="1"/>
</dbReference>
<protein>
    <recommendedName>
        <fullName evidence="3">FAD-binding FR-type domain-containing protein</fullName>
    </recommendedName>
</protein>
<evidence type="ECO:0000256" key="1">
    <source>
        <dbReference type="ARBA" id="ARBA00022448"/>
    </source>
</evidence>
<dbReference type="GeneID" id="19110060"/>
<keyword evidence="1" id="KW-0813">Transport</keyword>
<feature type="transmembrane region" description="Helical" evidence="2">
    <location>
        <begin position="156"/>
        <end position="175"/>
    </location>
</feature>
<keyword evidence="2" id="KW-1133">Transmembrane helix</keyword>
<dbReference type="eggNOG" id="KOG0039">
    <property type="taxonomic scope" value="Eukaryota"/>
</dbReference>
<dbReference type="CDD" id="cd06186">
    <property type="entry name" value="NOX_Duox_like_FAD_NADP"/>
    <property type="match status" value="1"/>
</dbReference>
<dbReference type="EMBL" id="KB445554">
    <property type="protein sequence ID" value="EMC97298.1"/>
    <property type="molecule type" value="Genomic_DNA"/>
</dbReference>
<feature type="transmembrane region" description="Helical" evidence="2">
    <location>
        <begin position="181"/>
        <end position="199"/>
    </location>
</feature>
<evidence type="ECO:0000313" key="4">
    <source>
        <dbReference type="EMBL" id="EMC97298.1"/>
    </source>
</evidence>
<dbReference type="AlphaFoldDB" id="M2N048"/>
<dbReference type="InterPro" id="IPR051410">
    <property type="entry name" value="Ferric/Cupric_Reductase"/>
</dbReference>
<gene>
    <name evidence="4" type="ORF">BAUCODRAFT_23621</name>
</gene>
<sequence length="601" mass="68149">MDLILIIAIILLGPLLLASTLRLALRVGRHCSRKAYIWLLYHVVYPRILPGDMHLVNPSRAEILLLLLHWSITGFFNAYDIHSRTEFSRRAGQIAVLHMLPLLASQPLSLLADILGMSLHTLLYGHTVFGVMAALQGVLHAIFSPKVALTARSSKAMALTLLIALLLLAFLPVVKSRVYEIFLRTHVLFSIALAVTTWIHIGNEVILKRSLLVAYAMCIASGLWRTCYTVRSNIHFRTSRITSVSDVIDGKLATILELQLPRDLHFKPGQYVYITLVKRRSTCRTEDARQIPSKQLELCVVRMLQCVRWAVQRHPFVITWWQDSMHKSSTERMYVAIGQQHGWTREVTAASTELNSAYAWLDGPYGHNIRFEEYGAVLFFATGAGIFAVQPYLKGLTRLIQAGRAKIRRLTIVWVTDVLTEKVPEWMETLLHDSYIERDASLPLLRIAIHQLDKAGKSIEKCGARLIVHKNTQPNIDEYLQEQVNHGRTTAVAFSVHARLRFEIRDKILGGKSRIFRLFALSYQPHNADFDYRLDQSKHACKRSRVAVWAILYWQCCVINRFHGIYCKLCKQAGLGVLYPSCEEAEGIVANALLRDCATGP</sequence>
<dbReference type="Gene3D" id="3.40.50.80">
    <property type="entry name" value="Nucleotide-binding domain of ferredoxin-NADP reductase (FNR) module"/>
    <property type="match status" value="1"/>
</dbReference>
<dbReference type="Proteomes" id="UP000011761">
    <property type="component" value="Unassembled WGS sequence"/>
</dbReference>
<keyword evidence="2" id="KW-0472">Membrane</keyword>
<organism evidence="4 5">
    <name type="scientific">Baudoinia panamericana (strain UAMH 10762)</name>
    <name type="common">Angels' share fungus</name>
    <name type="synonym">Baudoinia compniacensis (strain UAMH 10762)</name>
    <dbReference type="NCBI Taxonomy" id="717646"/>
    <lineage>
        <taxon>Eukaryota</taxon>
        <taxon>Fungi</taxon>
        <taxon>Dikarya</taxon>
        <taxon>Ascomycota</taxon>
        <taxon>Pezizomycotina</taxon>
        <taxon>Dothideomycetes</taxon>
        <taxon>Dothideomycetidae</taxon>
        <taxon>Mycosphaerellales</taxon>
        <taxon>Teratosphaeriaceae</taxon>
        <taxon>Baudoinia</taxon>
    </lineage>
</organism>
<dbReference type="GO" id="GO:0015677">
    <property type="term" value="P:copper ion import"/>
    <property type="evidence" value="ECO:0007669"/>
    <property type="project" value="TreeGrafter"/>
</dbReference>
<feature type="domain" description="FAD-binding FR-type" evidence="3">
    <location>
        <begin position="234"/>
        <end position="371"/>
    </location>
</feature>
<dbReference type="PANTHER" id="PTHR32361">
    <property type="entry name" value="FERRIC/CUPRIC REDUCTASE TRANSMEMBRANE COMPONENT"/>
    <property type="match status" value="1"/>
</dbReference>
<dbReference type="GO" id="GO:0005886">
    <property type="term" value="C:plasma membrane"/>
    <property type="evidence" value="ECO:0007669"/>
    <property type="project" value="TreeGrafter"/>
</dbReference>
<feature type="transmembrane region" description="Helical" evidence="2">
    <location>
        <begin position="206"/>
        <end position="224"/>
    </location>
</feature>
<accession>M2N048</accession>
<evidence type="ECO:0000256" key="2">
    <source>
        <dbReference type="SAM" id="Phobius"/>
    </source>
</evidence>
<dbReference type="HOGENOM" id="CLU_010365_8_1_1"/>
<dbReference type="GO" id="GO:0006879">
    <property type="term" value="P:intracellular iron ion homeostasis"/>
    <property type="evidence" value="ECO:0007669"/>
    <property type="project" value="TreeGrafter"/>
</dbReference>
<dbReference type="PROSITE" id="PS51384">
    <property type="entry name" value="FAD_FR"/>
    <property type="match status" value="1"/>
</dbReference>
<evidence type="ECO:0000313" key="5">
    <source>
        <dbReference type="Proteomes" id="UP000011761"/>
    </source>
</evidence>
<dbReference type="InterPro" id="IPR039261">
    <property type="entry name" value="FNR_nucleotide-bd"/>
</dbReference>
<evidence type="ECO:0000259" key="3">
    <source>
        <dbReference type="PROSITE" id="PS51384"/>
    </source>
</evidence>
<dbReference type="GO" id="GO:0006826">
    <property type="term" value="P:iron ion transport"/>
    <property type="evidence" value="ECO:0007669"/>
    <property type="project" value="TreeGrafter"/>
</dbReference>
<dbReference type="RefSeq" id="XP_007675129.1">
    <property type="nucleotide sequence ID" value="XM_007676939.1"/>
</dbReference>
<reference evidence="4 5" key="1">
    <citation type="journal article" date="2012" name="PLoS Pathog.">
        <title>Diverse lifestyles and strategies of plant pathogenesis encoded in the genomes of eighteen Dothideomycetes fungi.</title>
        <authorList>
            <person name="Ohm R.A."/>
            <person name="Feau N."/>
            <person name="Henrissat B."/>
            <person name="Schoch C.L."/>
            <person name="Horwitz B.A."/>
            <person name="Barry K.W."/>
            <person name="Condon B.J."/>
            <person name="Copeland A.C."/>
            <person name="Dhillon B."/>
            <person name="Glaser F."/>
            <person name="Hesse C.N."/>
            <person name="Kosti I."/>
            <person name="LaButti K."/>
            <person name="Lindquist E.A."/>
            <person name="Lucas S."/>
            <person name="Salamov A.A."/>
            <person name="Bradshaw R.E."/>
            <person name="Ciuffetti L."/>
            <person name="Hamelin R.C."/>
            <person name="Kema G.H.J."/>
            <person name="Lawrence C."/>
            <person name="Scott J.A."/>
            <person name="Spatafora J.W."/>
            <person name="Turgeon B.G."/>
            <person name="de Wit P.J.G.M."/>
            <person name="Zhong S."/>
            <person name="Goodwin S.B."/>
            <person name="Grigoriev I.V."/>
        </authorList>
    </citation>
    <scope>NUCLEOTIDE SEQUENCE [LARGE SCALE GENOMIC DNA]</scope>
    <source>
        <strain evidence="4 5">UAMH 10762</strain>
    </source>
</reference>
<dbReference type="InterPro" id="IPR017927">
    <property type="entry name" value="FAD-bd_FR_type"/>
</dbReference>
<dbReference type="OMA" id="KQDTMEL"/>
<keyword evidence="2" id="KW-0812">Transmembrane</keyword>
<proteinExistence type="predicted"/>
<dbReference type="GO" id="GO:0000293">
    <property type="term" value="F:ferric-chelate reductase activity"/>
    <property type="evidence" value="ECO:0007669"/>
    <property type="project" value="TreeGrafter"/>
</dbReference>
<feature type="transmembrane region" description="Helical" evidence="2">
    <location>
        <begin position="123"/>
        <end position="144"/>
    </location>
</feature>
<dbReference type="OrthoDB" id="3649714at2759"/>
<name>M2N048_BAUPA</name>